<dbReference type="Proteomes" id="UP000181951">
    <property type="component" value="Unassembled WGS sequence"/>
</dbReference>
<keyword evidence="6" id="KW-1185">Reference proteome</keyword>
<organism evidence="5 6">
    <name type="scientific">Actinacidiphila rubida</name>
    <dbReference type="NCBI Taxonomy" id="310780"/>
    <lineage>
        <taxon>Bacteria</taxon>
        <taxon>Bacillati</taxon>
        <taxon>Actinomycetota</taxon>
        <taxon>Actinomycetes</taxon>
        <taxon>Kitasatosporales</taxon>
        <taxon>Streptomycetaceae</taxon>
        <taxon>Actinacidiphila</taxon>
    </lineage>
</organism>
<evidence type="ECO:0000259" key="4">
    <source>
        <dbReference type="Pfam" id="PF08241"/>
    </source>
</evidence>
<dbReference type="PANTHER" id="PTHR44942">
    <property type="entry name" value="METHYLTRANSF_11 DOMAIN-CONTAINING PROTEIN"/>
    <property type="match status" value="1"/>
</dbReference>
<dbReference type="SUPFAM" id="SSF53335">
    <property type="entry name" value="S-adenosyl-L-methionine-dependent methyltransferases"/>
    <property type="match status" value="1"/>
</dbReference>
<evidence type="ECO:0000256" key="3">
    <source>
        <dbReference type="ARBA" id="ARBA00022679"/>
    </source>
</evidence>
<dbReference type="Gene3D" id="3.40.50.150">
    <property type="entry name" value="Vaccinia Virus protein VP39"/>
    <property type="match status" value="1"/>
</dbReference>
<proteinExistence type="inferred from homology"/>
<name>A0A1H8PDD6_9ACTN</name>
<gene>
    <name evidence="5" type="ORF">SAMN05216267_102567</name>
</gene>
<reference evidence="5 6" key="1">
    <citation type="submission" date="2016-10" db="EMBL/GenBank/DDBJ databases">
        <authorList>
            <person name="de Groot N.N."/>
        </authorList>
    </citation>
    <scope>NUCLEOTIDE SEQUENCE [LARGE SCALE GENOMIC DNA]</scope>
    <source>
        <strain evidence="5 6">CGMCC 4.2026</strain>
    </source>
</reference>
<dbReference type="InterPro" id="IPR051052">
    <property type="entry name" value="Diverse_substrate_MTase"/>
</dbReference>
<accession>A0A1H8PDD6</accession>
<keyword evidence="2 5" id="KW-0489">Methyltransferase</keyword>
<dbReference type="STRING" id="310780.SAMN05216267_102567"/>
<evidence type="ECO:0000313" key="5">
    <source>
        <dbReference type="EMBL" id="SEO39945.1"/>
    </source>
</evidence>
<dbReference type="InterPro" id="IPR013216">
    <property type="entry name" value="Methyltransf_11"/>
</dbReference>
<dbReference type="InterPro" id="IPR029063">
    <property type="entry name" value="SAM-dependent_MTases_sf"/>
</dbReference>
<dbReference type="Pfam" id="PF08241">
    <property type="entry name" value="Methyltransf_11"/>
    <property type="match status" value="1"/>
</dbReference>
<evidence type="ECO:0000313" key="6">
    <source>
        <dbReference type="Proteomes" id="UP000181951"/>
    </source>
</evidence>
<dbReference type="CDD" id="cd02440">
    <property type="entry name" value="AdoMet_MTases"/>
    <property type="match status" value="1"/>
</dbReference>
<dbReference type="GO" id="GO:0008757">
    <property type="term" value="F:S-adenosylmethionine-dependent methyltransferase activity"/>
    <property type="evidence" value="ECO:0007669"/>
    <property type="project" value="InterPro"/>
</dbReference>
<feature type="domain" description="Methyltransferase type 11" evidence="4">
    <location>
        <begin position="46"/>
        <end position="135"/>
    </location>
</feature>
<evidence type="ECO:0000256" key="1">
    <source>
        <dbReference type="ARBA" id="ARBA00008361"/>
    </source>
</evidence>
<dbReference type="PANTHER" id="PTHR44942:SF4">
    <property type="entry name" value="METHYLTRANSFERASE TYPE 11 DOMAIN-CONTAINING PROTEIN"/>
    <property type="match status" value="1"/>
</dbReference>
<keyword evidence="3 5" id="KW-0808">Transferase</keyword>
<dbReference type="EMBL" id="FODD01000025">
    <property type="protein sequence ID" value="SEO39945.1"/>
    <property type="molecule type" value="Genomic_DNA"/>
</dbReference>
<protein>
    <submittedName>
        <fullName evidence="5">Methyltransferase domain-containing protein</fullName>
    </submittedName>
</protein>
<evidence type="ECO:0000256" key="2">
    <source>
        <dbReference type="ARBA" id="ARBA00022603"/>
    </source>
</evidence>
<dbReference type="AlphaFoldDB" id="A0A1H8PDD6"/>
<dbReference type="RefSeq" id="WP_069466812.1">
    <property type="nucleotide sequence ID" value="NZ_FODD01000025.1"/>
</dbReference>
<sequence>MTVHHAAGVGYPRAAGVYERSRPSYPITAVAALADALPLEAGRTVVDLGAGTGKFTRLLALTGAEVLAVEPVREMRERMAELLPAVAVTAGTAEATGLPEDCADAVVAAQSWHWFQEEQALAEVERLLRPGGALALVWNTYDTTVPWVRDYQDIYFRLAPRDLPSPPLGSRPGDEGGWREAFESRKGWSVPEERHWPNPHSTTVEDVVERMMSSSHIAVLDPAAQAQVRAEVEAVLDAHDATRGNGAVEMPYTTDVYWLRYG</sequence>
<dbReference type="GO" id="GO:0032259">
    <property type="term" value="P:methylation"/>
    <property type="evidence" value="ECO:0007669"/>
    <property type="project" value="UniProtKB-KW"/>
</dbReference>
<comment type="similarity">
    <text evidence="1">Belongs to the methyltransferase superfamily.</text>
</comment>